<dbReference type="AlphaFoldDB" id="A0A6B2LSE5"/>
<dbReference type="InterPro" id="IPR006806">
    <property type="entry name" value="NDUFA5"/>
</dbReference>
<keyword evidence="3" id="KW-0813">Transport</keyword>
<evidence type="ECO:0000256" key="6">
    <source>
        <dbReference type="ARBA" id="ARBA00022982"/>
    </source>
</evidence>
<keyword evidence="6" id="KW-0249">Electron transport</keyword>
<comment type="similarity">
    <text evidence="2">Belongs to the complex I NDUFA5 subunit family.</text>
</comment>
<protein>
    <recommendedName>
        <fullName evidence="10">NADH dehydrogenase [ubiquinone] 1 alpha subcomplex subunit 5</fullName>
    </recommendedName>
</protein>
<keyword evidence="7" id="KW-0496">Mitochondrion</keyword>
<evidence type="ECO:0000256" key="7">
    <source>
        <dbReference type="ARBA" id="ARBA00023128"/>
    </source>
</evidence>
<name>A0A6B2LSE5_9EUKA</name>
<dbReference type="PANTHER" id="PTHR12653">
    <property type="entry name" value="NADH-UBIQUINONE OXIDOREDUCTASE 13 KD-B SUBUNIT"/>
    <property type="match status" value="1"/>
</dbReference>
<keyword evidence="4" id="KW-0679">Respiratory chain</keyword>
<reference evidence="9" key="1">
    <citation type="journal article" date="2020" name="J. Eukaryot. Microbiol.">
        <title>De novo Sequencing, Assembly and Annotation of the Transcriptome for the Free-Living Testate Amoeba Arcella intermedia.</title>
        <authorList>
            <person name="Ribeiro G.M."/>
            <person name="Porfirio-Sousa A.L."/>
            <person name="Maurer-Alcala X.X."/>
            <person name="Katz L.A."/>
            <person name="Lahr D.J.G."/>
        </authorList>
    </citation>
    <scope>NUCLEOTIDE SEQUENCE</scope>
</reference>
<dbReference type="Pfam" id="PF04716">
    <property type="entry name" value="ETC_C1_NDUFA5"/>
    <property type="match status" value="1"/>
</dbReference>
<sequence length="91" mass="11109">MIEKYLEELQQFEPGTPYREYMEKVSKSRLEILRSTEDVFEIEDKLGNIQIEEMIHMQEDEMKLVPFLLELKPWEVHDKWHKPFGLWSDIP</sequence>
<dbReference type="GO" id="GO:0022904">
    <property type="term" value="P:respiratory electron transport chain"/>
    <property type="evidence" value="ECO:0007669"/>
    <property type="project" value="InterPro"/>
</dbReference>
<comment type="subcellular location">
    <subcellularLocation>
        <location evidence="1">Mitochondrion inner membrane</location>
        <topology evidence="1">Peripheral membrane protein</topology>
        <orientation evidence="1">Matrix side</orientation>
    </subcellularLocation>
</comment>
<evidence type="ECO:0000256" key="8">
    <source>
        <dbReference type="ARBA" id="ARBA00023136"/>
    </source>
</evidence>
<evidence type="ECO:0000256" key="3">
    <source>
        <dbReference type="ARBA" id="ARBA00022448"/>
    </source>
</evidence>
<evidence type="ECO:0000256" key="4">
    <source>
        <dbReference type="ARBA" id="ARBA00022660"/>
    </source>
</evidence>
<keyword evidence="5" id="KW-0999">Mitochondrion inner membrane</keyword>
<accession>A0A6B2LSE5</accession>
<evidence type="ECO:0000256" key="2">
    <source>
        <dbReference type="ARBA" id="ARBA00010261"/>
    </source>
</evidence>
<proteinExistence type="inferred from homology"/>
<dbReference type="PANTHER" id="PTHR12653:SF0">
    <property type="entry name" value="NADH DEHYDROGENASE [UBIQUINONE] 1 ALPHA SUBCOMPLEX SUBUNIT 5"/>
    <property type="match status" value="1"/>
</dbReference>
<evidence type="ECO:0000313" key="9">
    <source>
        <dbReference type="EMBL" id="NDV40072.1"/>
    </source>
</evidence>
<evidence type="ECO:0008006" key="10">
    <source>
        <dbReference type="Google" id="ProtNLM"/>
    </source>
</evidence>
<dbReference type="EMBL" id="GIBP01011103">
    <property type="protein sequence ID" value="NDV40072.1"/>
    <property type="molecule type" value="Transcribed_RNA"/>
</dbReference>
<dbReference type="GO" id="GO:0005743">
    <property type="term" value="C:mitochondrial inner membrane"/>
    <property type="evidence" value="ECO:0007669"/>
    <property type="project" value="UniProtKB-SubCell"/>
</dbReference>
<keyword evidence="8" id="KW-0472">Membrane</keyword>
<evidence type="ECO:0000256" key="1">
    <source>
        <dbReference type="ARBA" id="ARBA00004443"/>
    </source>
</evidence>
<evidence type="ECO:0000256" key="5">
    <source>
        <dbReference type="ARBA" id="ARBA00022792"/>
    </source>
</evidence>
<organism evidence="9">
    <name type="scientific">Arcella intermedia</name>
    <dbReference type="NCBI Taxonomy" id="1963864"/>
    <lineage>
        <taxon>Eukaryota</taxon>
        <taxon>Amoebozoa</taxon>
        <taxon>Tubulinea</taxon>
        <taxon>Elardia</taxon>
        <taxon>Arcellinida</taxon>
        <taxon>Sphaerothecina</taxon>
        <taxon>Arcellidae</taxon>
        <taxon>Arcella</taxon>
    </lineage>
</organism>